<organism evidence="1 2">
    <name type="scientific">Lactuca sativa</name>
    <name type="common">Garden lettuce</name>
    <dbReference type="NCBI Taxonomy" id="4236"/>
    <lineage>
        <taxon>Eukaryota</taxon>
        <taxon>Viridiplantae</taxon>
        <taxon>Streptophyta</taxon>
        <taxon>Embryophyta</taxon>
        <taxon>Tracheophyta</taxon>
        <taxon>Spermatophyta</taxon>
        <taxon>Magnoliopsida</taxon>
        <taxon>eudicotyledons</taxon>
        <taxon>Gunneridae</taxon>
        <taxon>Pentapetalae</taxon>
        <taxon>asterids</taxon>
        <taxon>campanulids</taxon>
        <taxon>Asterales</taxon>
        <taxon>Asteraceae</taxon>
        <taxon>Cichorioideae</taxon>
        <taxon>Cichorieae</taxon>
        <taxon>Lactucinae</taxon>
        <taxon>Lactuca</taxon>
    </lineage>
</organism>
<comment type="caution">
    <text evidence="1">The sequence shown here is derived from an EMBL/GenBank/DDBJ whole genome shotgun (WGS) entry which is preliminary data.</text>
</comment>
<reference evidence="1 2" key="1">
    <citation type="journal article" date="2017" name="Nat. Commun.">
        <title>Genome assembly with in vitro proximity ligation data and whole-genome triplication in lettuce.</title>
        <authorList>
            <person name="Reyes-Chin-Wo S."/>
            <person name="Wang Z."/>
            <person name="Yang X."/>
            <person name="Kozik A."/>
            <person name="Arikit S."/>
            <person name="Song C."/>
            <person name="Xia L."/>
            <person name="Froenicke L."/>
            <person name="Lavelle D.O."/>
            <person name="Truco M.J."/>
            <person name="Xia R."/>
            <person name="Zhu S."/>
            <person name="Xu C."/>
            <person name="Xu H."/>
            <person name="Xu X."/>
            <person name="Cox K."/>
            <person name="Korf I."/>
            <person name="Meyers B.C."/>
            <person name="Michelmore R.W."/>
        </authorList>
    </citation>
    <scope>NUCLEOTIDE SEQUENCE [LARGE SCALE GENOMIC DNA]</scope>
    <source>
        <strain evidence="2">cv. Salinas</strain>
        <tissue evidence="1">Seedlings</tissue>
    </source>
</reference>
<dbReference type="Proteomes" id="UP000235145">
    <property type="component" value="Unassembled WGS sequence"/>
</dbReference>
<name>A0A9R1XUC8_LACSA</name>
<proteinExistence type="predicted"/>
<evidence type="ECO:0000313" key="2">
    <source>
        <dbReference type="Proteomes" id="UP000235145"/>
    </source>
</evidence>
<dbReference type="AlphaFoldDB" id="A0A9R1XUC8"/>
<sequence length="203" mass="23276">MDWPLTCYPCVYGYAAISSLNRDAKDYVLVGRLALKRKWDQTEREEKETSNTVSKGGMVLRYNIFRERRHNRSTCPQRSNDVASTSGLKKKHEKHVKVDIEVNLEDDLEPIVKFDSESESDFETKSEPEPAEVQHDIRVEVQVQDDVEQEIQVPEVQANTEVEANIAGEEEIQHDTEGKVEVEDYIPGVPALQVRKMTQKTSK</sequence>
<gene>
    <name evidence="1" type="ORF">LSAT_V11C200056950</name>
</gene>
<keyword evidence="2" id="KW-1185">Reference proteome</keyword>
<accession>A0A9R1XUC8</accession>
<evidence type="ECO:0000313" key="1">
    <source>
        <dbReference type="EMBL" id="KAJ0221899.1"/>
    </source>
</evidence>
<dbReference type="EMBL" id="NBSK02000002">
    <property type="protein sequence ID" value="KAJ0221899.1"/>
    <property type="molecule type" value="Genomic_DNA"/>
</dbReference>
<protein>
    <submittedName>
        <fullName evidence="1">Uncharacterized protein</fullName>
    </submittedName>
</protein>